<feature type="binding site" evidence="13">
    <location>
        <position position="260"/>
    </location>
    <ligand>
        <name>L-serine</name>
        <dbReference type="ChEBI" id="CHEBI:33384"/>
    </ligand>
</feature>
<dbReference type="Pfam" id="PF00587">
    <property type="entry name" value="tRNA-synt_2b"/>
    <property type="match status" value="1"/>
</dbReference>
<evidence type="ECO:0000256" key="2">
    <source>
        <dbReference type="ARBA" id="ARBA00005045"/>
    </source>
</evidence>
<dbReference type="EMBL" id="BAMX01000010">
    <property type="protein sequence ID" value="GAN65555.1"/>
    <property type="molecule type" value="Genomic_DNA"/>
</dbReference>
<dbReference type="SUPFAM" id="SSF46589">
    <property type="entry name" value="tRNA-binding arm"/>
    <property type="match status" value="1"/>
</dbReference>
<dbReference type="NCBIfam" id="TIGR00414">
    <property type="entry name" value="serS"/>
    <property type="match status" value="1"/>
</dbReference>
<dbReference type="GO" id="GO:0005737">
    <property type="term" value="C:cytoplasm"/>
    <property type="evidence" value="ECO:0007669"/>
    <property type="project" value="UniProtKB-SubCell"/>
</dbReference>
<dbReference type="GeneID" id="76203703"/>
<dbReference type="RefSeq" id="WP_048840595.1">
    <property type="nucleotide sequence ID" value="NZ_BAMX01000010.1"/>
</dbReference>
<evidence type="ECO:0000313" key="17">
    <source>
        <dbReference type="EMBL" id="BBC79594.1"/>
    </source>
</evidence>
<dbReference type="Proteomes" id="UP000032670">
    <property type="component" value="Unassembled WGS sequence"/>
</dbReference>
<protein>
    <recommendedName>
        <fullName evidence="12">Serine--tRNA ligase</fullName>
        <ecNumber evidence="12">6.1.1.11</ecNumber>
    </recommendedName>
    <alternativeName>
        <fullName evidence="12">Seryl-tRNA synthetase</fullName>
        <shortName evidence="12">SerRS</shortName>
    </alternativeName>
    <alternativeName>
        <fullName evidence="12">Seryl-tRNA(Ser/Sec) synthetase</fullName>
    </alternativeName>
</protein>
<keyword evidence="4 12" id="KW-0963">Cytoplasm</keyword>
<feature type="binding site" evidence="13">
    <location>
        <position position="229"/>
    </location>
    <ligand>
        <name>L-serine</name>
        <dbReference type="ChEBI" id="CHEBI:33384"/>
    </ligand>
</feature>
<keyword evidence="7 12" id="KW-0067">ATP-binding</keyword>
<evidence type="ECO:0000256" key="13">
    <source>
        <dbReference type="PIRSR" id="PIRSR001529-1"/>
    </source>
</evidence>
<comment type="pathway">
    <text evidence="2 12">Aminoacyl-tRNA biosynthesis; selenocysteinyl-tRNA(Sec) biosynthesis; L-seryl-tRNA(Sec) from L-serine and tRNA(Sec): step 1/1.</text>
</comment>
<dbReference type="InterPro" id="IPR006195">
    <property type="entry name" value="aa-tRNA-synth_II"/>
</dbReference>
<keyword evidence="9 12" id="KW-0030">Aminoacyl-tRNA synthetase</keyword>
<evidence type="ECO:0000256" key="12">
    <source>
        <dbReference type="HAMAP-Rule" id="MF_00176"/>
    </source>
</evidence>
<dbReference type="Proteomes" id="UP000270034">
    <property type="component" value="Chromosome"/>
</dbReference>
<dbReference type="PRINTS" id="PR00981">
    <property type="entry name" value="TRNASYNTHSER"/>
</dbReference>
<evidence type="ECO:0000256" key="11">
    <source>
        <dbReference type="ARBA" id="ARBA00048823"/>
    </source>
</evidence>
<sequence>MHDIRALRADPAAFDADLARRGLEPVAQKLLSWDEERRQAQTALQEKQGRRKALAREIGPLKRNGEDTTALEAEAVALRTDMEALEAQVAALEGQSTALLETLPNRLDPSVPEGPDETANVVQHQWGTLPTFSFTPRQHFELGEALGLMDFGTAAKLSGARFVVLRGALARLARALGQFMLDLHSDEHGYTETQVPVLVNDAAMYGTDKLPKFSDQSFRTEDGRWLIPTAEVPLTASVSGDILEAATLPRRMTALSQCFRSEAGSAGRDVRGMLRQHQFEKVEMVSVTTPEESDAEHERMTRCAEKVLEKLNIPYRRVLLCAGDTGFGAAKTFDLEAWLPGQGAWREISSCSNTRDFQGRRMNARFRPQGGGAPVFVHTLNGSGLAVGRTLIAVMENNQHEDGSLTIPDVLRPYMGGLERIEA</sequence>
<dbReference type="UniPathway" id="UPA00906">
    <property type="reaction ID" value="UER00895"/>
</dbReference>
<dbReference type="PANTHER" id="PTHR43697:SF1">
    <property type="entry name" value="SERINE--TRNA LIGASE"/>
    <property type="match status" value="1"/>
</dbReference>
<dbReference type="GO" id="GO:0006434">
    <property type="term" value="P:seryl-tRNA aminoacylation"/>
    <property type="evidence" value="ECO:0007669"/>
    <property type="project" value="UniProtKB-UniRule"/>
</dbReference>
<dbReference type="HAMAP" id="MF_00176">
    <property type="entry name" value="Ser_tRNA_synth_type1"/>
    <property type="match status" value="1"/>
</dbReference>
<dbReference type="InterPro" id="IPR002314">
    <property type="entry name" value="aa-tRNA-synt_IIb"/>
</dbReference>
<dbReference type="KEGG" id="aot:AcetOri_orf01863"/>
<accession>A0A0D6NIT4</accession>
<dbReference type="SUPFAM" id="SSF55681">
    <property type="entry name" value="Class II aaRS and biotin synthetases"/>
    <property type="match status" value="1"/>
</dbReference>
<dbReference type="EC" id="6.1.1.11" evidence="12"/>
<dbReference type="InterPro" id="IPR015866">
    <property type="entry name" value="Ser-tRNA-synth_1_N"/>
</dbReference>
<evidence type="ECO:0000256" key="14">
    <source>
        <dbReference type="PIRSR" id="PIRSR001529-2"/>
    </source>
</evidence>
<evidence type="ECO:0000256" key="10">
    <source>
        <dbReference type="ARBA" id="ARBA00047929"/>
    </source>
</evidence>
<keyword evidence="8 12" id="KW-0648">Protein biosynthesis</keyword>
<dbReference type="AlphaFoldDB" id="A0A2Z5ZFX8"/>
<comment type="catalytic activity">
    <reaction evidence="11 12">
        <text>tRNA(Ser) + L-serine + ATP = L-seryl-tRNA(Ser) + AMP + diphosphate + H(+)</text>
        <dbReference type="Rhea" id="RHEA:12292"/>
        <dbReference type="Rhea" id="RHEA-COMP:9669"/>
        <dbReference type="Rhea" id="RHEA-COMP:9703"/>
        <dbReference type="ChEBI" id="CHEBI:15378"/>
        <dbReference type="ChEBI" id="CHEBI:30616"/>
        <dbReference type="ChEBI" id="CHEBI:33019"/>
        <dbReference type="ChEBI" id="CHEBI:33384"/>
        <dbReference type="ChEBI" id="CHEBI:78442"/>
        <dbReference type="ChEBI" id="CHEBI:78533"/>
        <dbReference type="ChEBI" id="CHEBI:456215"/>
        <dbReference type="EC" id="6.1.1.11"/>
    </reaction>
</comment>
<keyword evidence="6 12" id="KW-0547">Nucleotide-binding</keyword>
<dbReference type="Gene3D" id="3.30.930.10">
    <property type="entry name" value="Bira Bifunctional Protein, Domain 2"/>
    <property type="match status" value="1"/>
</dbReference>
<comment type="subunit">
    <text evidence="12">Homodimer. The tRNA molecule binds across the dimer.</text>
</comment>
<organism evidence="17 20">
    <name type="scientific">Acetobacter orientalis</name>
    <dbReference type="NCBI Taxonomy" id="146474"/>
    <lineage>
        <taxon>Bacteria</taxon>
        <taxon>Pseudomonadati</taxon>
        <taxon>Pseudomonadota</taxon>
        <taxon>Alphaproteobacteria</taxon>
        <taxon>Acetobacterales</taxon>
        <taxon>Acetobacteraceae</taxon>
        <taxon>Acetobacter</taxon>
    </lineage>
</organism>
<dbReference type="GO" id="GO:0016260">
    <property type="term" value="P:selenocysteine biosynthetic process"/>
    <property type="evidence" value="ECO:0007669"/>
    <property type="project" value="UniProtKB-UniRule"/>
</dbReference>
<comment type="function">
    <text evidence="12">Catalyzes the attachment of serine to tRNA(Ser). Is also able to aminoacylate tRNA(Sec) with serine, to form the misacylated tRNA L-seryl-tRNA(Sec), which will be further converted into selenocysteinyl-tRNA(Sec).</text>
</comment>
<evidence type="ECO:0000256" key="8">
    <source>
        <dbReference type="ARBA" id="ARBA00022917"/>
    </source>
</evidence>
<dbReference type="GO" id="GO:0005524">
    <property type="term" value="F:ATP binding"/>
    <property type="evidence" value="ECO:0007669"/>
    <property type="project" value="UniProtKB-UniRule"/>
</dbReference>
<comment type="domain">
    <text evidence="12">Consists of two distinct domains, a catalytic core and a N-terminal extension that is involved in tRNA binding.</text>
</comment>
<evidence type="ECO:0000259" key="16">
    <source>
        <dbReference type="PROSITE" id="PS50862"/>
    </source>
</evidence>
<dbReference type="CDD" id="cd00770">
    <property type="entry name" value="SerRS_core"/>
    <property type="match status" value="1"/>
</dbReference>
<dbReference type="STRING" id="1231341.Abor_010_118"/>
<keyword evidence="19" id="KW-1185">Reference proteome</keyword>
<dbReference type="Pfam" id="PF02403">
    <property type="entry name" value="Seryl_tRNA_N"/>
    <property type="match status" value="1"/>
</dbReference>
<dbReference type="EMBL" id="AP018515">
    <property type="protein sequence ID" value="BBC79594.1"/>
    <property type="molecule type" value="Genomic_DNA"/>
</dbReference>
<proteinExistence type="inferred from homology"/>
<dbReference type="InterPro" id="IPR010978">
    <property type="entry name" value="tRNA-bd_arm"/>
</dbReference>
<feature type="binding site" evidence="12">
    <location>
        <begin position="229"/>
        <end position="231"/>
    </location>
    <ligand>
        <name>L-serine</name>
        <dbReference type="ChEBI" id="CHEBI:33384"/>
    </ligand>
</feature>
<comment type="similarity">
    <text evidence="3 12">Belongs to the class-II aminoacyl-tRNA synthetase family. Type-1 seryl-tRNA synthetase subfamily.</text>
</comment>
<dbReference type="InterPro" id="IPR033729">
    <property type="entry name" value="SerRS_core"/>
</dbReference>
<name>A0A2Z5ZFX8_9PROT</name>
<evidence type="ECO:0000313" key="20">
    <source>
        <dbReference type="Proteomes" id="UP000270034"/>
    </source>
</evidence>
<evidence type="ECO:0000256" key="5">
    <source>
        <dbReference type="ARBA" id="ARBA00022598"/>
    </source>
</evidence>
<keyword evidence="5 12" id="KW-0436">Ligase</keyword>
<evidence type="ECO:0000256" key="9">
    <source>
        <dbReference type="ARBA" id="ARBA00023146"/>
    </source>
</evidence>
<evidence type="ECO:0000256" key="6">
    <source>
        <dbReference type="ARBA" id="ARBA00022741"/>
    </source>
</evidence>
<dbReference type="InterPro" id="IPR042103">
    <property type="entry name" value="SerRS_1_N_sf"/>
</dbReference>
<keyword evidence="15" id="KW-0175">Coiled coil</keyword>
<reference evidence="17 20" key="2">
    <citation type="submission" date="2018-02" db="EMBL/GenBank/DDBJ databases">
        <title>Acetobacter orientalis genome.</title>
        <authorList>
            <person name="Nakashima N."/>
            <person name="Tamura T."/>
        </authorList>
    </citation>
    <scope>NUCLEOTIDE SEQUENCE [LARGE SCALE GENOMIC DNA]</scope>
    <source>
        <strain evidence="17 20">FAN1</strain>
    </source>
</reference>
<comment type="caution">
    <text evidence="12">Lacks conserved residue(s) required for the propagation of feature annotation.</text>
</comment>
<dbReference type="PROSITE" id="PS50862">
    <property type="entry name" value="AA_TRNA_LIGASE_II"/>
    <property type="match status" value="1"/>
</dbReference>
<evidence type="ECO:0000256" key="15">
    <source>
        <dbReference type="SAM" id="Coils"/>
    </source>
</evidence>
<gene>
    <name evidence="12" type="primary">serS</name>
    <name evidence="18" type="ORF">Abor_010_118</name>
    <name evidence="17" type="ORF">AcetOrient_orf01863</name>
</gene>
<reference evidence="18 19" key="1">
    <citation type="submission" date="2012-11" db="EMBL/GenBank/DDBJ databases">
        <title>Whole genome sequence of Acetobacter orientalis 21F-2.</title>
        <authorList>
            <person name="Azuma Y."/>
            <person name="Higashiura N."/>
            <person name="Hirakawa H."/>
            <person name="Matsushita K."/>
        </authorList>
    </citation>
    <scope>NUCLEOTIDE SEQUENCE [LARGE SCALE GENOMIC DNA]</scope>
    <source>
        <strain evidence="18 19">21F-2</strain>
    </source>
</reference>
<dbReference type="GO" id="GO:0004828">
    <property type="term" value="F:serine-tRNA ligase activity"/>
    <property type="evidence" value="ECO:0007669"/>
    <property type="project" value="UniProtKB-UniRule"/>
</dbReference>
<feature type="domain" description="Aminoacyl-transfer RNA synthetases class-II family profile" evidence="16">
    <location>
        <begin position="171"/>
        <end position="408"/>
    </location>
</feature>
<dbReference type="PIRSF" id="PIRSF001529">
    <property type="entry name" value="Ser-tRNA-synth_IIa"/>
    <property type="match status" value="1"/>
</dbReference>
<comment type="catalytic activity">
    <reaction evidence="10 12">
        <text>tRNA(Sec) + L-serine + ATP = L-seryl-tRNA(Sec) + AMP + diphosphate + H(+)</text>
        <dbReference type="Rhea" id="RHEA:42580"/>
        <dbReference type="Rhea" id="RHEA-COMP:9742"/>
        <dbReference type="Rhea" id="RHEA-COMP:10128"/>
        <dbReference type="ChEBI" id="CHEBI:15378"/>
        <dbReference type="ChEBI" id="CHEBI:30616"/>
        <dbReference type="ChEBI" id="CHEBI:33019"/>
        <dbReference type="ChEBI" id="CHEBI:33384"/>
        <dbReference type="ChEBI" id="CHEBI:78442"/>
        <dbReference type="ChEBI" id="CHEBI:78533"/>
        <dbReference type="ChEBI" id="CHEBI:456215"/>
        <dbReference type="EC" id="6.1.1.11"/>
    </reaction>
</comment>
<evidence type="ECO:0000256" key="4">
    <source>
        <dbReference type="ARBA" id="ARBA00022490"/>
    </source>
</evidence>
<feature type="binding site" evidence="12 13">
    <location>
        <position position="283"/>
    </location>
    <ligand>
        <name>L-serine</name>
        <dbReference type="ChEBI" id="CHEBI:33384"/>
    </ligand>
</feature>
<evidence type="ECO:0000313" key="19">
    <source>
        <dbReference type="Proteomes" id="UP000032670"/>
    </source>
</evidence>
<accession>A0A2Z5ZFX8</accession>
<dbReference type="InterPro" id="IPR002317">
    <property type="entry name" value="Ser-tRNA-ligase_type_1"/>
</dbReference>
<evidence type="ECO:0000256" key="7">
    <source>
        <dbReference type="ARBA" id="ARBA00022840"/>
    </source>
</evidence>
<dbReference type="InterPro" id="IPR045864">
    <property type="entry name" value="aa-tRNA-synth_II/BPL/LPL"/>
</dbReference>
<evidence type="ECO:0000256" key="1">
    <source>
        <dbReference type="ARBA" id="ARBA00004496"/>
    </source>
</evidence>
<feature type="binding site" evidence="12">
    <location>
        <position position="383"/>
    </location>
    <ligand>
        <name>L-serine</name>
        <dbReference type="ChEBI" id="CHEBI:33384"/>
    </ligand>
</feature>
<feature type="binding site" evidence="12 14">
    <location>
        <begin position="347"/>
        <end position="350"/>
    </location>
    <ligand>
        <name>ATP</name>
        <dbReference type="ChEBI" id="CHEBI:30616"/>
    </ligand>
</feature>
<dbReference type="PANTHER" id="PTHR43697">
    <property type="entry name" value="SERYL-TRNA SYNTHETASE"/>
    <property type="match status" value="1"/>
</dbReference>
<feature type="binding site" evidence="13">
    <location>
        <position position="381"/>
    </location>
    <ligand>
        <name>L-serine</name>
        <dbReference type="ChEBI" id="CHEBI:33384"/>
    </ligand>
</feature>
<evidence type="ECO:0000256" key="3">
    <source>
        <dbReference type="ARBA" id="ARBA00010728"/>
    </source>
</evidence>
<feature type="coiled-coil region" evidence="15">
    <location>
        <begin position="37"/>
        <end position="102"/>
    </location>
</feature>
<dbReference type="Gene3D" id="1.10.287.40">
    <property type="entry name" value="Serine-tRNA synthetase, tRNA binding domain"/>
    <property type="match status" value="1"/>
</dbReference>
<evidence type="ECO:0000313" key="18">
    <source>
        <dbReference type="EMBL" id="GAN65555.1"/>
    </source>
</evidence>
<feature type="binding site" evidence="12 14">
    <location>
        <begin position="260"/>
        <end position="262"/>
    </location>
    <ligand>
        <name>ATP</name>
        <dbReference type="ChEBI" id="CHEBI:30616"/>
    </ligand>
</feature>
<comment type="subcellular location">
    <subcellularLocation>
        <location evidence="1 12">Cytoplasm</location>
    </subcellularLocation>
</comment>